<dbReference type="PANTHER" id="PTHR33917">
    <property type="entry name" value="PROTEIN EXECUTER 1, CHLOROPLASTIC"/>
    <property type="match status" value="1"/>
</dbReference>
<dbReference type="Proteomes" id="UP001633002">
    <property type="component" value="Unassembled WGS sequence"/>
</dbReference>
<gene>
    <name evidence="2" type="ORF">R1sor_017330</name>
</gene>
<feature type="compositionally biased region" description="Basic and acidic residues" evidence="1">
    <location>
        <begin position="76"/>
        <end position="92"/>
    </location>
</feature>
<comment type="caution">
    <text evidence="2">The sequence shown here is derived from an EMBL/GenBank/DDBJ whole genome shotgun (WGS) entry which is preliminary data.</text>
</comment>
<feature type="region of interest" description="Disordered" evidence="1">
    <location>
        <begin position="62"/>
        <end position="92"/>
    </location>
</feature>
<evidence type="ECO:0000256" key="1">
    <source>
        <dbReference type="SAM" id="MobiDB-lite"/>
    </source>
</evidence>
<dbReference type="AlphaFoldDB" id="A0ABD3I6X7"/>
<name>A0ABD3I6X7_9MARC</name>
<dbReference type="PANTHER" id="PTHR33917:SF3">
    <property type="entry name" value="PROTEIN EXECUTER 1, CHLOROPLASTIC"/>
    <property type="match status" value="1"/>
</dbReference>
<dbReference type="EMBL" id="JBJQOH010000001">
    <property type="protein sequence ID" value="KAL3699308.1"/>
    <property type="molecule type" value="Genomic_DNA"/>
</dbReference>
<organism evidence="2 3">
    <name type="scientific">Riccia sorocarpa</name>
    <dbReference type="NCBI Taxonomy" id="122646"/>
    <lineage>
        <taxon>Eukaryota</taxon>
        <taxon>Viridiplantae</taxon>
        <taxon>Streptophyta</taxon>
        <taxon>Embryophyta</taxon>
        <taxon>Marchantiophyta</taxon>
        <taxon>Marchantiopsida</taxon>
        <taxon>Marchantiidae</taxon>
        <taxon>Marchantiales</taxon>
        <taxon>Ricciaceae</taxon>
        <taxon>Riccia</taxon>
    </lineage>
</organism>
<accession>A0ABD3I6X7</accession>
<reference evidence="2 3" key="1">
    <citation type="submission" date="2024-09" db="EMBL/GenBank/DDBJ databases">
        <title>Chromosome-scale assembly of Riccia sorocarpa.</title>
        <authorList>
            <person name="Paukszto L."/>
        </authorList>
    </citation>
    <scope>NUCLEOTIDE SEQUENCE [LARGE SCALE GENOMIC DNA]</scope>
    <source>
        <strain evidence="2">LP-2024</strain>
        <tissue evidence="2">Aerial parts of the thallus</tissue>
    </source>
</reference>
<keyword evidence="3" id="KW-1185">Reference proteome</keyword>
<protein>
    <submittedName>
        <fullName evidence="2">Uncharacterized protein</fullName>
    </submittedName>
</protein>
<sequence length="185" mass="20561">MKELKHTLIEERYYDAASLHKGGAGLLGRWVGTAESEGTVSYGHIIHISAAHGRFIAKSHNANAPERLQPNTPDIGLKHAETDDDHDGSSRAIDKVSQRPTIDNTVRGESNNMEKQESDESSVKLLITGAMQNSIDDKDITAPMRIPAQLERKTKDSFTFSFRAWLLEINDRSIRSDLWSSSAEC</sequence>
<evidence type="ECO:0000313" key="2">
    <source>
        <dbReference type="EMBL" id="KAL3699308.1"/>
    </source>
</evidence>
<dbReference type="InterPro" id="IPR044680">
    <property type="entry name" value="EX1/2"/>
</dbReference>
<evidence type="ECO:0000313" key="3">
    <source>
        <dbReference type="Proteomes" id="UP001633002"/>
    </source>
</evidence>
<proteinExistence type="predicted"/>